<dbReference type="Proteomes" id="UP000186391">
    <property type="component" value="Unassembled WGS sequence"/>
</dbReference>
<comment type="caution">
    <text evidence="6">The sequence shown here is derived from an EMBL/GenBank/DDBJ whole genome shotgun (WGS) entry which is preliminary data.</text>
</comment>
<feature type="transmembrane region" description="Helical" evidence="5">
    <location>
        <begin position="104"/>
        <end position="126"/>
    </location>
</feature>
<evidence type="ECO:0000256" key="3">
    <source>
        <dbReference type="ARBA" id="ARBA00022989"/>
    </source>
</evidence>
<evidence type="ECO:0000256" key="2">
    <source>
        <dbReference type="ARBA" id="ARBA00022692"/>
    </source>
</evidence>
<keyword evidence="2 5" id="KW-0812">Transmembrane</keyword>
<proteinExistence type="predicted"/>
<feature type="transmembrane region" description="Helical" evidence="5">
    <location>
        <begin position="12"/>
        <end position="39"/>
    </location>
</feature>
<keyword evidence="7" id="KW-1185">Reference proteome</keyword>
<evidence type="ECO:0000256" key="1">
    <source>
        <dbReference type="ARBA" id="ARBA00004141"/>
    </source>
</evidence>
<dbReference type="AlphaFoldDB" id="A0A1U7GZ20"/>
<evidence type="ECO:0000313" key="7">
    <source>
        <dbReference type="Proteomes" id="UP000186391"/>
    </source>
</evidence>
<accession>A0A1U7GZ20</accession>
<protein>
    <submittedName>
        <fullName evidence="6">Orotate phosphoribosyltransferase</fullName>
    </submittedName>
</protein>
<evidence type="ECO:0000256" key="5">
    <source>
        <dbReference type="SAM" id="Phobius"/>
    </source>
</evidence>
<dbReference type="OrthoDB" id="9808930at2"/>
<keyword evidence="3 5" id="KW-1133">Transmembrane helix</keyword>
<comment type="subcellular location">
    <subcellularLocation>
        <location evidence="1">Membrane</location>
        <topology evidence="1">Multi-pass membrane protein</topology>
    </subcellularLocation>
</comment>
<feature type="transmembrane region" description="Helical" evidence="5">
    <location>
        <begin position="60"/>
        <end position="84"/>
    </location>
</feature>
<dbReference type="GO" id="GO:0016757">
    <property type="term" value="F:glycosyltransferase activity"/>
    <property type="evidence" value="ECO:0007669"/>
    <property type="project" value="UniProtKB-KW"/>
</dbReference>
<sequence>MHNPLDETTRAWGMACHLSALGGFIIPFGSVLIPLIIWLTQKEKHPFIDEQGKESVNFQISLIIYLLSFCLILVLLIVLIPFILGLLSEDYSLSFLYLFIPLQILPVFVVMAVMLFQLIMAIIAGVRAYNGQSYRYPFNLRLLK</sequence>
<evidence type="ECO:0000313" key="6">
    <source>
        <dbReference type="EMBL" id="OKH13659.1"/>
    </source>
</evidence>
<dbReference type="EMBL" id="MRCA01000006">
    <property type="protein sequence ID" value="OKH13659.1"/>
    <property type="molecule type" value="Genomic_DNA"/>
</dbReference>
<dbReference type="InterPro" id="IPR019109">
    <property type="entry name" value="MamF_MmsF"/>
</dbReference>
<dbReference type="Pfam" id="PF09685">
    <property type="entry name" value="MamF_MmsF"/>
    <property type="match status" value="1"/>
</dbReference>
<keyword evidence="6" id="KW-0808">Transferase</keyword>
<keyword evidence="6" id="KW-0328">Glycosyltransferase</keyword>
<keyword evidence="4 5" id="KW-0472">Membrane</keyword>
<organism evidence="6 7">
    <name type="scientific">Fischerella major NIES-592</name>
    <dbReference type="NCBI Taxonomy" id="210994"/>
    <lineage>
        <taxon>Bacteria</taxon>
        <taxon>Bacillati</taxon>
        <taxon>Cyanobacteriota</taxon>
        <taxon>Cyanophyceae</taxon>
        <taxon>Nostocales</taxon>
        <taxon>Hapalosiphonaceae</taxon>
        <taxon>Fischerella</taxon>
    </lineage>
</organism>
<name>A0A1U7GZ20_9CYAN</name>
<evidence type="ECO:0000256" key="4">
    <source>
        <dbReference type="ARBA" id="ARBA00023136"/>
    </source>
</evidence>
<gene>
    <name evidence="6" type="ORF">NIES592_13680</name>
</gene>
<dbReference type="RefSeq" id="WP_062247281.1">
    <property type="nucleotide sequence ID" value="NZ_MRCA01000006.1"/>
</dbReference>
<reference evidence="6 7" key="1">
    <citation type="submission" date="2016-11" db="EMBL/GenBank/DDBJ databases">
        <title>Draft Genome Sequences of Nine Cyanobacterial Strains from Diverse Habitats.</title>
        <authorList>
            <person name="Zhu T."/>
            <person name="Hou S."/>
            <person name="Lu X."/>
            <person name="Hess W.R."/>
        </authorList>
    </citation>
    <scope>NUCLEOTIDE SEQUENCE [LARGE SCALE GENOMIC DNA]</scope>
    <source>
        <strain evidence="6 7">NIES-592</strain>
    </source>
</reference>